<proteinExistence type="predicted"/>
<evidence type="ECO:0000259" key="1">
    <source>
        <dbReference type="Pfam" id="PF01266"/>
    </source>
</evidence>
<comment type="caution">
    <text evidence="2">The sequence shown here is derived from an EMBL/GenBank/DDBJ whole genome shotgun (WGS) entry which is preliminary data.</text>
</comment>
<sequence length="368" mass="38560">MVECVVIGAGVIGASVAYRLAQAGVSVTVLEAGRVGGGTSGVSFAWTNANNKPPRAYHDLNVAGMRAHAALRDEFGETPWWHGGGSVEWASDDGARSDLRERVTRLQAWDYGAEWLTPGQLAELEPDIDPAAVRDAAIVYFPDEGWLDPVTYAHAMLEAAQRAGARLRCAARVTQVDVQGGRVTGVRTAGGDSFGADVTVNCAGRWADDVARLAGARIPLAPRVGLLAFTPPVATCLRRVVRAPQCHMRPDGAGRLMLQMDDADATVGAETEPSPALPAAQDLVRRAALVLPGIAGMRPEAARIATRPIPADGYSAVGPVPGVTGHYAVVTHSGVTLAAFLGRAVAEEIAGGRTVPALEPFRPSRFGR</sequence>
<dbReference type="AlphaFoldDB" id="A0A537J3R2"/>
<organism evidence="2 3">
    <name type="scientific">Candidatus Segetimicrobium genomatis</name>
    <dbReference type="NCBI Taxonomy" id="2569760"/>
    <lineage>
        <taxon>Bacteria</taxon>
        <taxon>Bacillati</taxon>
        <taxon>Candidatus Sysuimicrobiota</taxon>
        <taxon>Candidatus Sysuimicrobiia</taxon>
        <taxon>Candidatus Sysuimicrobiales</taxon>
        <taxon>Candidatus Segetimicrobiaceae</taxon>
        <taxon>Candidatus Segetimicrobium</taxon>
    </lineage>
</organism>
<dbReference type="SUPFAM" id="SSF51905">
    <property type="entry name" value="FAD/NAD(P)-binding domain"/>
    <property type="match status" value="1"/>
</dbReference>
<dbReference type="GO" id="GO:0005737">
    <property type="term" value="C:cytoplasm"/>
    <property type="evidence" value="ECO:0007669"/>
    <property type="project" value="TreeGrafter"/>
</dbReference>
<gene>
    <name evidence="2" type="ORF">E6H03_13460</name>
</gene>
<evidence type="ECO:0000313" key="3">
    <source>
        <dbReference type="Proteomes" id="UP000318093"/>
    </source>
</evidence>
<dbReference type="EMBL" id="VBAN01000485">
    <property type="protein sequence ID" value="TMI77686.1"/>
    <property type="molecule type" value="Genomic_DNA"/>
</dbReference>
<reference evidence="2 3" key="1">
    <citation type="journal article" date="2019" name="Nat. Microbiol.">
        <title>Mediterranean grassland soil C-N compound turnover is dependent on rainfall and depth, and is mediated by genomically divergent microorganisms.</title>
        <authorList>
            <person name="Diamond S."/>
            <person name="Andeer P.F."/>
            <person name="Li Z."/>
            <person name="Crits-Christoph A."/>
            <person name="Burstein D."/>
            <person name="Anantharaman K."/>
            <person name="Lane K.R."/>
            <person name="Thomas B.C."/>
            <person name="Pan C."/>
            <person name="Northen T.R."/>
            <person name="Banfield J.F."/>
        </authorList>
    </citation>
    <scope>NUCLEOTIDE SEQUENCE [LARGE SCALE GENOMIC DNA]</scope>
    <source>
        <strain evidence="2">NP_6</strain>
    </source>
</reference>
<dbReference type="Gene3D" id="3.50.50.60">
    <property type="entry name" value="FAD/NAD(P)-binding domain"/>
    <property type="match status" value="1"/>
</dbReference>
<dbReference type="Proteomes" id="UP000318093">
    <property type="component" value="Unassembled WGS sequence"/>
</dbReference>
<dbReference type="InterPro" id="IPR036188">
    <property type="entry name" value="FAD/NAD-bd_sf"/>
</dbReference>
<dbReference type="Gene3D" id="3.30.9.10">
    <property type="entry name" value="D-Amino Acid Oxidase, subunit A, domain 2"/>
    <property type="match status" value="1"/>
</dbReference>
<accession>A0A537J3R2</accession>
<dbReference type="InterPro" id="IPR006076">
    <property type="entry name" value="FAD-dep_OxRdtase"/>
</dbReference>
<feature type="domain" description="FAD dependent oxidoreductase" evidence="1">
    <location>
        <begin position="4"/>
        <end position="347"/>
    </location>
</feature>
<dbReference type="Pfam" id="PF01266">
    <property type="entry name" value="DAO"/>
    <property type="match status" value="1"/>
</dbReference>
<name>A0A537J3R2_9BACT</name>
<evidence type="ECO:0000313" key="2">
    <source>
        <dbReference type="EMBL" id="TMI77686.1"/>
    </source>
</evidence>
<protein>
    <submittedName>
        <fullName evidence="2">FAD-binding oxidoreductase</fullName>
    </submittedName>
</protein>
<dbReference type="PANTHER" id="PTHR13847">
    <property type="entry name" value="SARCOSINE DEHYDROGENASE-RELATED"/>
    <property type="match status" value="1"/>
</dbReference>